<organism evidence="2 3">
    <name type="scientific">Vibrio rhizosphaerae</name>
    <dbReference type="NCBI Taxonomy" id="398736"/>
    <lineage>
        <taxon>Bacteria</taxon>
        <taxon>Pseudomonadati</taxon>
        <taxon>Pseudomonadota</taxon>
        <taxon>Gammaproteobacteria</taxon>
        <taxon>Vibrionales</taxon>
        <taxon>Vibrionaceae</taxon>
        <taxon>Vibrio</taxon>
    </lineage>
</organism>
<evidence type="ECO:0000313" key="2">
    <source>
        <dbReference type="EMBL" id="MDW6091530.1"/>
    </source>
</evidence>
<name>A0ABU4IQ51_9VIBR</name>
<protein>
    <submittedName>
        <fullName evidence="2">DUF4065 domain-containing protein</fullName>
    </submittedName>
</protein>
<keyword evidence="3" id="KW-1185">Reference proteome</keyword>
<proteinExistence type="predicted"/>
<evidence type="ECO:0000259" key="1">
    <source>
        <dbReference type="Pfam" id="PF13274"/>
    </source>
</evidence>
<reference evidence="2 3" key="1">
    <citation type="submission" date="2023-11" db="EMBL/GenBank/DDBJ databases">
        <title>Plant-associative lifestyle of Vibrio porteresiae and its evolutionary dynamics.</title>
        <authorList>
            <person name="Rameshkumar N."/>
            <person name="Kirti K."/>
        </authorList>
    </citation>
    <scope>NUCLEOTIDE SEQUENCE [LARGE SCALE GENOMIC DNA]</scope>
    <source>
        <strain evidence="2 3">MSSRF7</strain>
    </source>
</reference>
<gene>
    <name evidence="2" type="ORF">SBX64_03030</name>
</gene>
<dbReference type="Proteomes" id="UP001279860">
    <property type="component" value="Unassembled WGS sequence"/>
</dbReference>
<accession>A0ABU4IQ51</accession>
<evidence type="ECO:0000313" key="3">
    <source>
        <dbReference type="Proteomes" id="UP001279860"/>
    </source>
</evidence>
<comment type="caution">
    <text evidence="2">The sequence shown here is derived from an EMBL/GenBank/DDBJ whole genome shotgun (WGS) entry which is preliminary data.</text>
</comment>
<sequence length="154" mass="17700">MYRAIDIANWFINQFDKESGDVVTHLKIQKLLYYAEAWTQLLLDKNLFKEDIEAWAHGPVVREVFNEFRDCGWEPLTMTDALIEIDAEVEDVLLQVMSAYGEASAKTLENMTHKDRPWIDARGSLAPEARCNNVIPKPSIKAYFSEKYGDQLNG</sequence>
<feature type="domain" description="Antitoxin SocA-like Panacea" evidence="1">
    <location>
        <begin position="28"/>
        <end position="118"/>
    </location>
</feature>
<dbReference type="RefSeq" id="WP_318584300.1">
    <property type="nucleotide sequence ID" value="NZ_JAWRCP010000001.1"/>
</dbReference>
<dbReference type="EMBL" id="JAWRCP010000001">
    <property type="protein sequence ID" value="MDW6091530.1"/>
    <property type="molecule type" value="Genomic_DNA"/>
</dbReference>
<dbReference type="InterPro" id="IPR025272">
    <property type="entry name" value="SocA_Panacea"/>
</dbReference>
<dbReference type="Pfam" id="PF13274">
    <property type="entry name" value="SocA_Panacea"/>
    <property type="match status" value="1"/>
</dbReference>